<keyword evidence="15" id="KW-1185">Reference proteome</keyword>
<accession>A0A158NPU3</accession>
<name>A0A158NPU3_ATTCE</name>
<dbReference type="EMBL" id="ADTU01022754">
    <property type="status" value="NOT_ANNOTATED_CDS"/>
    <property type="molecule type" value="Genomic_DNA"/>
</dbReference>
<keyword evidence="9" id="KW-1133">Transmembrane helix</keyword>
<evidence type="ECO:0000256" key="4">
    <source>
        <dbReference type="ARBA" id="ARBA00022448"/>
    </source>
</evidence>
<keyword evidence="8" id="KW-0249">Electron transport</keyword>
<reference evidence="14" key="2">
    <citation type="submission" date="2016-04" db="UniProtKB">
        <authorList>
            <consortium name="EnsemblMetazoa"/>
        </authorList>
    </citation>
    <scope>IDENTIFICATION</scope>
</reference>
<evidence type="ECO:0000256" key="13">
    <source>
        <dbReference type="ARBA" id="ARBA00030987"/>
    </source>
</evidence>
<comment type="subcellular location">
    <subcellularLocation>
        <location evidence="1">Mitochondrion inner membrane</location>
        <topology evidence="1">Single-pass membrane protein</topology>
    </subcellularLocation>
</comment>
<reference evidence="15" key="1">
    <citation type="journal article" date="2011" name="PLoS Genet.">
        <title>The genome sequence of the leaf-cutter ant Atta cephalotes reveals insights into its obligate symbiotic lifestyle.</title>
        <authorList>
            <person name="Suen G."/>
            <person name="Teiling C."/>
            <person name="Li L."/>
            <person name="Holt C."/>
            <person name="Abouheif E."/>
            <person name="Bornberg-Bauer E."/>
            <person name="Bouffard P."/>
            <person name="Caldera E.J."/>
            <person name="Cash E."/>
            <person name="Cavanaugh A."/>
            <person name="Denas O."/>
            <person name="Elhaik E."/>
            <person name="Fave M.J."/>
            <person name="Gadau J."/>
            <person name="Gibson J.D."/>
            <person name="Graur D."/>
            <person name="Grubbs K.J."/>
            <person name="Hagen D.E."/>
            <person name="Harkins T.T."/>
            <person name="Helmkampf M."/>
            <person name="Hu H."/>
            <person name="Johnson B.R."/>
            <person name="Kim J."/>
            <person name="Marsh S.E."/>
            <person name="Moeller J.A."/>
            <person name="Munoz-Torres M.C."/>
            <person name="Murphy M.C."/>
            <person name="Naughton M.C."/>
            <person name="Nigam S."/>
            <person name="Overson R."/>
            <person name="Rajakumar R."/>
            <person name="Reese J.T."/>
            <person name="Scott J.J."/>
            <person name="Smith C.R."/>
            <person name="Tao S."/>
            <person name="Tsutsui N.D."/>
            <person name="Viljakainen L."/>
            <person name="Wissler L."/>
            <person name="Yandell M.D."/>
            <person name="Zimmer F."/>
            <person name="Taylor J."/>
            <person name="Slater S.C."/>
            <person name="Clifton S.W."/>
            <person name="Warren W.C."/>
            <person name="Elsik C.G."/>
            <person name="Smith C.D."/>
            <person name="Weinstock G.M."/>
            <person name="Gerardo N.M."/>
            <person name="Currie C.R."/>
        </authorList>
    </citation>
    <scope>NUCLEOTIDE SEQUENCE [LARGE SCALE GENOMIC DNA]</scope>
</reference>
<evidence type="ECO:0000256" key="12">
    <source>
        <dbReference type="ARBA" id="ARBA00030212"/>
    </source>
</evidence>
<organism evidence="14 15">
    <name type="scientific">Atta cephalotes</name>
    <name type="common">Leafcutter ant</name>
    <dbReference type="NCBI Taxonomy" id="12957"/>
    <lineage>
        <taxon>Eukaryota</taxon>
        <taxon>Metazoa</taxon>
        <taxon>Ecdysozoa</taxon>
        <taxon>Arthropoda</taxon>
        <taxon>Hexapoda</taxon>
        <taxon>Insecta</taxon>
        <taxon>Pterygota</taxon>
        <taxon>Neoptera</taxon>
        <taxon>Endopterygota</taxon>
        <taxon>Hymenoptera</taxon>
        <taxon>Apocrita</taxon>
        <taxon>Aculeata</taxon>
        <taxon>Formicoidea</taxon>
        <taxon>Formicidae</taxon>
        <taxon>Myrmicinae</taxon>
        <taxon>Atta</taxon>
    </lineage>
</organism>
<keyword evidence="7" id="KW-0999">Mitochondrion inner membrane</keyword>
<keyword evidence="11" id="KW-0472">Membrane</keyword>
<dbReference type="InParanoid" id="A0A158NPU3"/>
<evidence type="ECO:0000256" key="2">
    <source>
        <dbReference type="ARBA" id="ARBA00007260"/>
    </source>
</evidence>
<evidence type="ECO:0000256" key="1">
    <source>
        <dbReference type="ARBA" id="ARBA00004434"/>
    </source>
</evidence>
<dbReference type="AlphaFoldDB" id="A0A158NPU3"/>
<dbReference type="OMA" id="EAFICRK"/>
<dbReference type="FunCoup" id="A0A158NPU3">
    <property type="interactions" value="245"/>
</dbReference>
<dbReference type="Proteomes" id="UP000005205">
    <property type="component" value="Unassembled WGS sequence"/>
</dbReference>
<evidence type="ECO:0000256" key="6">
    <source>
        <dbReference type="ARBA" id="ARBA00022692"/>
    </source>
</evidence>
<evidence type="ECO:0000256" key="8">
    <source>
        <dbReference type="ARBA" id="ARBA00022982"/>
    </source>
</evidence>
<dbReference type="GO" id="GO:0005743">
    <property type="term" value="C:mitochondrial inner membrane"/>
    <property type="evidence" value="ECO:0007669"/>
    <property type="project" value="UniProtKB-SubCell"/>
</dbReference>
<sequence>MSSKKIYDCSPEQREIALWRDAKRKQLRELYLKDSGHPTKSLLFDTGIYKYAASKTTIEQHFVPTLIRYMSRVGMIASLIIATAVTLKNRKDKKEHLYRTGQIDYASRSHRFC</sequence>
<proteinExistence type="inferred from homology"/>
<keyword evidence="6" id="KW-0812">Transmembrane</keyword>
<dbReference type="PANTHER" id="PTHR15469">
    <property type="entry name" value="NADH-UBIQUINONE OXIDOREDUCTASE B15 SUBUNIT"/>
    <property type="match status" value="1"/>
</dbReference>
<protein>
    <recommendedName>
        <fullName evidence="3">NADH dehydrogenase [ubiquinone] 1 beta subcomplex subunit 4</fullName>
    </recommendedName>
    <alternativeName>
        <fullName evidence="12">Complex I-B15</fullName>
    </alternativeName>
    <alternativeName>
        <fullName evidence="13">NADH-ubiquinone oxidoreductase B15 subunit</fullName>
    </alternativeName>
</protein>
<dbReference type="Pfam" id="PF07225">
    <property type="entry name" value="NDUF_B4"/>
    <property type="match status" value="1"/>
</dbReference>
<dbReference type="KEGG" id="acep:105622748"/>
<evidence type="ECO:0000256" key="11">
    <source>
        <dbReference type="ARBA" id="ARBA00023136"/>
    </source>
</evidence>
<keyword evidence="5" id="KW-0679">Respiratory chain</keyword>
<dbReference type="STRING" id="12957.A0A158NPU3"/>
<gene>
    <name evidence="14" type="primary">105622748</name>
</gene>
<evidence type="ECO:0000313" key="14">
    <source>
        <dbReference type="EnsemblMetazoa" id="XP_012059551.1"/>
    </source>
</evidence>
<evidence type="ECO:0000256" key="5">
    <source>
        <dbReference type="ARBA" id="ARBA00022660"/>
    </source>
</evidence>
<evidence type="ECO:0000313" key="15">
    <source>
        <dbReference type="Proteomes" id="UP000005205"/>
    </source>
</evidence>
<dbReference type="PANTHER" id="PTHR15469:SF0">
    <property type="entry name" value="NADH DEHYDROGENASE [UBIQUINONE] 1 BETA SUBCOMPLEX SUBUNIT 4"/>
    <property type="match status" value="1"/>
</dbReference>
<evidence type="ECO:0000256" key="10">
    <source>
        <dbReference type="ARBA" id="ARBA00023128"/>
    </source>
</evidence>
<dbReference type="InterPro" id="IPR009866">
    <property type="entry name" value="NADH_UbQ_OxRdtase_NDUFB4_su"/>
</dbReference>
<evidence type="ECO:0000256" key="3">
    <source>
        <dbReference type="ARBA" id="ARBA00018681"/>
    </source>
</evidence>
<evidence type="ECO:0000256" key="9">
    <source>
        <dbReference type="ARBA" id="ARBA00022989"/>
    </source>
</evidence>
<dbReference type="EnsemblMetazoa" id="XM_012204161.1">
    <property type="protein sequence ID" value="XP_012059551.1"/>
    <property type="gene ID" value="LOC105622748"/>
</dbReference>
<dbReference type="OrthoDB" id="5818798at2759"/>
<keyword evidence="4" id="KW-0813">Transport</keyword>
<comment type="similarity">
    <text evidence="2">Belongs to the complex I NDUFB4 subunit family.</text>
</comment>
<evidence type="ECO:0000256" key="7">
    <source>
        <dbReference type="ARBA" id="ARBA00022792"/>
    </source>
</evidence>
<keyword evidence="10" id="KW-0496">Mitochondrion</keyword>